<dbReference type="PANTHER" id="PTHR48103">
    <property type="entry name" value="MIDASIN-RELATED"/>
    <property type="match status" value="1"/>
</dbReference>
<dbReference type="EMBL" id="KN727966">
    <property type="protein sequence ID" value="KIH64628.1"/>
    <property type="molecule type" value="Genomic_DNA"/>
</dbReference>
<gene>
    <name evidence="3" type="ORF">ANCDUO_05061</name>
</gene>
<organism evidence="3 4">
    <name type="scientific">Ancylostoma duodenale</name>
    <dbReference type="NCBI Taxonomy" id="51022"/>
    <lineage>
        <taxon>Eukaryota</taxon>
        <taxon>Metazoa</taxon>
        <taxon>Ecdysozoa</taxon>
        <taxon>Nematoda</taxon>
        <taxon>Chromadorea</taxon>
        <taxon>Rhabditida</taxon>
        <taxon>Rhabditina</taxon>
        <taxon>Rhabditomorpha</taxon>
        <taxon>Strongyloidea</taxon>
        <taxon>Ancylostomatidae</taxon>
        <taxon>Ancylostomatinae</taxon>
        <taxon>Ancylostoma</taxon>
    </lineage>
</organism>
<dbReference type="Proteomes" id="UP000054047">
    <property type="component" value="Unassembled WGS sequence"/>
</dbReference>
<evidence type="ECO:0000313" key="3">
    <source>
        <dbReference type="EMBL" id="KIH64628.1"/>
    </source>
</evidence>
<dbReference type="OrthoDB" id="5867246at2759"/>
<evidence type="ECO:0000256" key="1">
    <source>
        <dbReference type="ARBA" id="ARBA00022741"/>
    </source>
</evidence>
<keyword evidence="1" id="KW-0547">Nucleotide-binding</keyword>
<dbReference type="GO" id="GO:0005524">
    <property type="term" value="F:ATP binding"/>
    <property type="evidence" value="ECO:0007669"/>
    <property type="project" value="UniProtKB-KW"/>
</dbReference>
<name>A0A0C2D4Z0_9BILA</name>
<dbReference type="AlphaFoldDB" id="A0A0C2D4Z0"/>
<proteinExistence type="predicted"/>
<accession>A0A0C2D4Z0</accession>
<dbReference type="GO" id="GO:0005634">
    <property type="term" value="C:nucleus"/>
    <property type="evidence" value="ECO:0007669"/>
    <property type="project" value="TreeGrafter"/>
</dbReference>
<dbReference type="GO" id="GO:0000055">
    <property type="term" value="P:ribosomal large subunit export from nucleus"/>
    <property type="evidence" value="ECO:0007669"/>
    <property type="project" value="TreeGrafter"/>
</dbReference>
<reference evidence="3 4" key="1">
    <citation type="submission" date="2013-12" db="EMBL/GenBank/DDBJ databases">
        <title>Draft genome of the parsitic nematode Ancylostoma duodenale.</title>
        <authorList>
            <person name="Mitreva M."/>
        </authorList>
    </citation>
    <scope>NUCLEOTIDE SEQUENCE [LARGE SCALE GENOMIC DNA]</scope>
    <source>
        <strain evidence="3 4">Zhejiang</strain>
    </source>
</reference>
<keyword evidence="4" id="KW-1185">Reference proteome</keyword>
<dbReference type="GO" id="GO:0030687">
    <property type="term" value="C:preribosome, large subunit precursor"/>
    <property type="evidence" value="ECO:0007669"/>
    <property type="project" value="TreeGrafter"/>
</dbReference>
<protein>
    <submittedName>
        <fullName evidence="3">Uncharacterized protein</fullName>
    </submittedName>
</protein>
<evidence type="ECO:0000313" key="4">
    <source>
        <dbReference type="Proteomes" id="UP000054047"/>
    </source>
</evidence>
<evidence type="ECO:0000256" key="2">
    <source>
        <dbReference type="ARBA" id="ARBA00022840"/>
    </source>
</evidence>
<sequence>MATEWITNATLLDYVTRIKSVRCLAKWATLLGQSSLGLQLGSIAAHFEQYVAIVDQKLREAREPAENSLKEYMKIVKYNDLNLWNIKVSSQKAHTHLFKIVRRFKEAVGVHVSQHFDTLVDLNISDVPCPSTLPDTTSSGRIGRARQLAGDILVNAENLCDAGTAVDLSEQTKSCDEMIRTQINYQGEDEEKENNKVMLETPDSELWPWSLKNLRRLG</sequence>
<dbReference type="GO" id="GO:0000027">
    <property type="term" value="P:ribosomal large subunit assembly"/>
    <property type="evidence" value="ECO:0007669"/>
    <property type="project" value="TreeGrafter"/>
</dbReference>
<dbReference type="PANTHER" id="PTHR48103:SF2">
    <property type="entry name" value="MIDASIN"/>
    <property type="match status" value="1"/>
</dbReference>
<keyword evidence="2" id="KW-0067">ATP-binding</keyword>